<feature type="compositionally biased region" description="Polar residues" evidence="7">
    <location>
        <begin position="113"/>
        <end position="125"/>
    </location>
</feature>
<feature type="chain" id="PRO_5043049192" description="Reverse transcriptase RNase H-like domain-containing protein" evidence="8">
    <location>
        <begin position="25"/>
        <end position="599"/>
    </location>
</feature>
<reference evidence="10" key="1">
    <citation type="journal article" date="2023" name="PhytoFront">
        <title>Draft Genome Resources of Seven Strains of Tilletia horrida, Causal Agent of Kernel Smut of Rice.</title>
        <authorList>
            <person name="Khanal S."/>
            <person name="Antony Babu S."/>
            <person name="Zhou X.G."/>
        </authorList>
    </citation>
    <scope>NUCLEOTIDE SEQUENCE</scope>
    <source>
        <strain evidence="10">TX3</strain>
    </source>
</reference>
<evidence type="ECO:0000313" key="11">
    <source>
        <dbReference type="Proteomes" id="UP001176521"/>
    </source>
</evidence>
<evidence type="ECO:0000259" key="9">
    <source>
        <dbReference type="Pfam" id="PF17917"/>
    </source>
</evidence>
<feature type="region of interest" description="Disordered" evidence="7">
    <location>
        <begin position="480"/>
        <end position="527"/>
    </location>
</feature>
<evidence type="ECO:0000256" key="3">
    <source>
        <dbReference type="ARBA" id="ARBA00022722"/>
    </source>
</evidence>
<protein>
    <recommendedName>
        <fullName evidence="9">Reverse transcriptase RNase H-like domain-containing protein</fullName>
    </recommendedName>
</protein>
<evidence type="ECO:0000256" key="6">
    <source>
        <dbReference type="ARBA" id="ARBA00022918"/>
    </source>
</evidence>
<comment type="caution">
    <text evidence="10">The sequence shown here is derived from an EMBL/GenBank/DDBJ whole genome shotgun (WGS) entry which is preliminary data.</text>
</comment>
<keyword evidence="11" id="KW-1185">Reference proteome</keyword>
<evidence type="ECO:0000256" key="2">
    <source>
        <dbReference type="ARBA" id="ARBA00022695"/>
    </source>
</evidence>
<keyword evidence="4" id="KW-0255">Endonuclease</keyword>
<evidence type="ECO:0000313" key="10">
    <source>
        <dbReference type="EMBL" id="KAK0520841.1"/>
    </source>
</evidence>
<evidence type="ECO:0000256" key="8">
    <source>
        <dbReference type="SAM" id="SignalP"/>
    </source>
</evidence>
<dbReference type="Proteomes" id="UP001176521">
    <property type="component" value="Unassembled WGS sequence"/>
</dbReference>
<evidence type="ECO:0000256" key="5">
    <source>
        <dbReference type="ARBA" id="ARBA00022801"/>
    </source>
</evidence>
<keyword evidence="3" id="KW-0540">Nuclease</keyword>
<gene>
    <name evidence="10" type="ORF">OC842_006974</name>
</gene>
<organism evidence="10 11">
    <name type="scientific">Tilletia horrida</name>
    <dbReference type="NCBI Taxonomy" id="155126"/>
    <lineage>
        <taxon>Eukaryota</taxon>
        <taxon>Fungi</taxon>
        <taxon>Dikarya</taxon>
        <taxon>Basidiomycota</taxon>
        <taxon>Ustilaginomycotina</taxon>
        <taxon>Exobasidiomycetes</taxon>
        <taxon>Tilletiales</taxon>
        <taxon>Tilletiaceae</taxon>
        <taxon>Tilletia</taxon>
    </lineage>
</organism>
<keyword evidence="6" id="KW-0695">RNA-directed DNA polymerase</keyword>
<evidence type="ECO:0000256" key="7">
    <source>
        <dbReference type="SAM" id="MobiDB-lite"/>
    </source>
</evidence>
<dbReference type="InterPro" id="IPR041373">
    <property type="entry name" value="RT_RNaseH"/>
</dbReference>
<keyword evidence="5" id="KW-0378">Hydrolase</keyword>
<dbReference type="GO" id="GO:0016787">
    <property type="term" value="F:hydrolase activity"/>
    <property type="evidence" value="ECO:0007669"/>
    <property type="project" value="UniProtKB-KW"/>
</dbReference>
<keyword evidence="8" id="KW-0732">Signal</keyword>
<keyword evidence="2" id="KW-0548">Nucleotidyltransferase</keyword>
<feature type="compositionally biased region" description="Low complexity" evidence="7">
    <location>
        <begin position="126"/>
        <end position="139"/>
    </location>
</feature>
<proteinExistence type="predicted"/>
<evidence type="ECO:0000256" key="4">
    <source>
        <dbReference type="ARBA" id="ARBA00022759"/>
    </source>
</evidence>
<feature type="region of interest" description="Disordered" evidence="7">
    <location>
        <begin position="90"/>
        <end position="140"/>
    </location>
</feature>
<feature type="domain" description="Reverse transcriptase RNase H-like" evidence="9">
    <location>
        <begin position="4"/>
        <end position="44"/>
    </location>
</feature>
<feature type="compositionally biased region" description="Basic and acidic residues" evidence="7">
    <location>
        <begin position="239"/>
        <end position="256"/>
    </location>
</feature>
<evidence type="ECO:0000256" key="1">
    <source>
        <dbReference type="ARBA" id="ARBA00022679"/>
    </source>
</evidence>
<feature type="region of interest" description="Disordered" evidence="7">
    <location>
        <begin position="217"/>
        <end position="262"/>
    </location>
</feature>
<dbReference type="AlphaFoldDB" id="A0AAN6G6X3"/>
<name>A0AAN6G6X3_9BASI</name>
<accession>A0AAN6G6X3</accession>
<feature type="compositionally biased region" description="Low complexity" evidence="7">
    <location>
        <begin position="481"/>
        <end position="505"/>
    </location>
</feature>
<feature type="signal peptide" evidence="8">
    <location>
        <begin position="1"/>
        <end position="24"/>
    </location>
</feature>
<dbReference type="Pfam" id="PF17917">
    <property type="entry name" value="RT_RNaseH"/>
    <property type="match status" value="1"/>
</dbReference>
<dbReference type="GO" id="GO:0003964">
    <property type="term" value="F:RNA-directed DNA polymerase activity"/>
    <property type="evidence" value="ECO:0007669"/>
    <property type="project" value="UniProtKB-KW"/>
</dbReference>
<dbReference type="EMBL" id="JAPDMQ010000742">
    <property type="protein sequence ID" value="KAK0520841.1"/>
    <property type="molecule type" value="Genomic_DNA"/>
</dbReference>
<keyword evidence="1" id="KW-0808">Transferase</keyword>
<dbReference type="GO" id="GO:0004519">
    <property type="term" value="F:endonuclease activity"/>
    <property type="evidence" value="ECO:0007669"/>
    <property type="project" value="UniProtKB-KW"/>
</dbReference>
<sequence>MVAAELELVCLAWAFGRLAHLLEGAPVTVVTDHAPMERMLSSTSAAQYGPTISRCRALLLPHLHNLRFIHKPGKLHSNVIIPGGPRDVPGYNLIDQPRPRQYKSRTPDLGTMTKDSASSSNPAQPTSASTSGAAASGTSEPFTLDSLGRLLVENNAQLKAMQSSVETRLSHHDAALTKMEDRLAALEQRTVSDAAGPAVDDAAEPRVVSVPHLRDHAPLPVRGATSDVRTSQPSFADMTRARQDGRHLQDRSRERANSGAGVRFVDPSPGVLSVSSVDGPGREPAFDLVGPIVPDDKFILCKAESLGEFRGDPFDLEFFIQQVEDRARALQGRNWAKAVRAAIPEALKGVAREWHLSLSPAEVAALRTVDEYLGALRKAFPVDRVQLRRDAHDRVWQPREETATAYTFPKVRMLRQAYGAGVPEQLLVDETMAGLEASMRALVRMPRDAYTVAALREELTTLERSWRDIHKVSLDARGLDAQASATPPPSKTASAAALPPSSATSRVAMTASAGAPASSTRGRYDPSRVVEAKGSEPRMYRRDNGSYMRLGRPCGRCGEQHFDFEHAYLKEGARAFPMVPDSDDDFELVEHVAVPASDF</sequence>